<dbReference type="Gene3D" id="3.40.50.720">
    <property type="entry name" value="NAD(P)-binding Rossmann-like Domain"/>
    <property type="match status" value="1"/>
</dbReference>
<dbReference type="AlphaFoldDB" id="A0A9P6B9K8"/>
<accession>A0A9P6B9K8</accession>
<dbReference type="Proteomes" id="UP000886523">
    <property type="component" value="Unassembled WGS sequence"/>
</dbReference>
<dbReference type="PANTHER" id="PTHR10366">
    <property type="entry name" value="NAD DEPENDENT EPIMERASE/DEHYDRATASE"/>
    <property type="match status" value="1"/>
</dbReference>
<evidence type="ECO:0000313" key="4">
    <source>
        <dbReference type="EMBL" id="KAF9520294.1"/>
    </source>
</evidence>
<name>A0A9P6B9K8_9AGAM</name>
<dbReference type="GO" id="GO:0016616">
    <property type="term" value="F:oxidoreductase activity, acting on the CH-OH group of donors, NAD or NADP as acceptor"/>
    <property type="evidence" value="ECO:0007669"/>
    <property type="project" value="TreeGrafter"/>
</dbReference>
<comment type="similarity">
    <text evidence="2">Belongs to the NAD(P)-dependent epimerase/dehydratase family. Dihydroflavonol-4-reductase subfamily.</text>
</comment>
<keyword evidence="5" id="KW-1185">Reference proteome</keyword>
<protein>
    <recommendedName>
        <fullName evidence="3">NAD-dependent epimerase/dehydratase domain-containing protein</fullName>
    </recommendedName>
</protein>
<dbReference type="InterPro" id="IPR050425">
    <property type="entry name" value="NAD(P)_dehydrat-like"/>
</dbReference>
<proteinExistence type="inferred from homology"/>
<evidence type="ECO:0000256" key="2">
    <source>
        <dbReference type="ARBA" id="ARBA00023445"/>
    </source>
</evidence>
<comment type="caution">
    <text evidence="4">The sequence shown here is derived from an EMBL/GenBank/DDBJ whole genome shotgun (WGS) entry which is preliminary data.</text>
</comment>
<keyword evidence="1" id="KW-0560">Oxidoreductase</keyword>
<dbReference type="InterPro" id="IPR036291">
    <property type="entry name" value="NAD(P)-bd_dom_sf"/>
</dbReference>
<dbReference type="InterPro" id="IPR001509">
    <property type="entry name" value="Epimerase_deHydtase"/>
</dbReference>
<evidence type="ECO:0000313" key="5">
    <source>
        <dbReference type="Proteomes" id="UP000886523"/>
    </source>
</evidence>
<gene>
    <name evidence="4" type="ORF">BS47DRAFT_1287152</name>
</gene>
<feature type="domain" description="NAD-dependent epimerase/dehydratase" evidence="3">
    <location>
        <begin position="121"/>
        <end position="265"/>
    </location>
</feature>
<dbReference type="EMBL" id="MU128912">
    <property type="protein sequence ID" value="KAF9520294.1"/>
    <property type="molecule type" value="Genomic_DNA"/>
</dbReference>
<dbReference type="SUPFAM" id="SSF51735">
    <property type="entry name" value="NAD(P)-binding Rossmann-fold domains"/>
    <property type="match status" value="1"/>
</dbReference>
<organism evidence="4 5">
    <name type="scientific">Hydnum rufescens UP504</name>
    <dbReference type="NCBI Taxonomy" id="1448309"/>
    <lineage>
        <taxon>Eukaryota</taxon>
        <taxon>Fungi</taxon>
        <taxon>Dikarya</taxon>
        <taxon>Basidiomycota</taxon>
        <taxon>Agaricomycotina</taxon>
        <taxon>Agaricomycetes</taxon>
        <taxon>Cantharellales</taxon>
        <taxon>Hydnaceae</taxon>
        <taxon>Hydnum</taxon>
    </lineage>
</organism>
<reference evidence="4" key="1">
    <citation type="journal article" date="2020" name="Nat. Commun.">
        <title>Large-scale genome sequencing of mycorrhizal fungi provides insights into the early evolution of symbiotic traits.</title>
        <authorList>
            <person name="Miyauchi S."/>
            <person name="Kiss E."/>
            <person name="Kuo A."/>
            <person name="Drula E."/>
            <person name="Kohler A."/>
            <person name="Sanchez-Garcia M."/>
            <person name="Morin E."/>
            <person name="Andreopoulos B."/>
            <person name="Barry K.W."/>
            <person name="Bonito G."/>
            <person name="Buee M."/>
            <person name="Carver A."/>
            <person name="Chen C."/>
            <person name="Cichocki N."/>
            <person name="Clum A."/>
            <person name="Culley D."/>
            <person name="Crous P.W."/>
            <person name="Fauchery L."/>
            <person name="Girlanda M."/>
            <person name="Hayes R.D."/>
            <person name="Keri Z."/>
            <person name="LaButti K."/>
            <person name="Lipzen A."/>
            <person name="Lombard V."/>
            <person name="Magnuson J."/>
            <person name="Maillard F."/>
            <person name="Murat C."/>
            <person name="Nolan M."/>
            <person name="Ohm R.A."/>
            <person name="Pangilinan J."/>
            <person name="Pereira M.F."/>
            <person name="Perotto S."/>
            <person name="Peter M."/>
            <person name="Pfister S."/>
            <person name="Riley R."/>
            <person name="Sitrit Y."/>
            <person name="Stielow J.B."/>
            <person name="Szollosi G."/>
            <person name="Zifcakova L."/>
            <person name="Stursova M."/>
            <person name="Spatafora J.W."/>
            <person name="Tedersoo L."/>
            <person name="Vaario L.M."/>
            <person name="Yamada A."/>
            <person name="Yan M."/>
            <person name="Wang P."/>
            <person name="Xu J."/>
            <person name="Bruns T."/>
            <person name="Baldrian P."/>
            <person name="Vilgalys R."/>
            <person name="Dunand C."/>
            <person name="Henrissat B."/>
            <person name="Grigoriev I.V."/>
            <person name="Hibbett D."/>
            <person name="Nagy L.G."/>
            <person name="Martin F.M."/>
        </authorList>
    </citation>
    <scope>NUCLEOTIDE SEQUENCE</scope>
    <source>
        <strain evidence="4">UP504</strain>
    </source>
</reference>
<dbReference type="OrthoDB" id="2735536at2759"/>
<evidence type="ECO:0000259" key="3">
    <source>
        <dbReference type="Pfam" id="PF01370"/>
    </source>
</evidence>
<dbReference type="PANTHER" id="PTHR10366:SF564">
    <property type="entry name" value="STEROL-4-ALPHA-CARBOXYLATE 3-DEHYDROGENASE, DECARBOXYLATING"/>
    <property type="match status" value="1"/>
</dbReference>
<evidence type="ECO:0000256" key="1">
    <source>
        <dbReference type="ARBA" id="ARBA00023002"/>
    </source>
</evidence>
<sequence length="280" mass="30595">MTPITSGKLLITGKSGYVGAWIVKCAVDRGYSVIAAVRTDAHGQFLVNRFPEYHGKVSYLIPVIEKDGAYDEGVKDVGGITHTTSPVIFRWGDPRWYQILPPSSTYGTSARLVIQCLAFQTEVLRPAIRGALGILESAHRYGRTSSASLWNTPATTQLEALGKDTNPSMVYAARKTYAEQSSWAWVKEHRPSWDLVTILLPFIWGPYIHKPHFGSSPGRLLENVLDRSDTSCAYAGDCADVRDTADIHVLALENPDAGGERVLIGTGESIPWSSPCCPAC</sequence>
<dbReference type="Pfam" id="PF01370">
    <property type="entry name" value="Epimerase"/>
    <property type="match status" value="1"/>
</dbReference>